<dbReference type="SUPFAM" id="SSF51412">
    <property type="entry name" value="Inosine monophosphate dehydrogenase (IMPDH)"/>
    <property type="match status" value="1"/>
</dbReference>
<evidence type="ECO:0000313" key="16">
    <source>
        <dbReference type="EMBL" id="MBM3114852.1"/>
    </source>
</evidence>
<evidence type="ECO:0000259" key="15">
    <source>
        <dbReference type="PROSITE" id="PS51371"/>
    </source>
</evidence>
<dbReference type="EMBL" id="JAESND010000001">
    <property type="protein sequence ID" value="MBM3114852.1"/>
    <property type="molecule type" value="Genomic_DNA"/>
</dbReference>
<organism evidence="16 17">
    <name type="scientific">Jeongeupia naejangsanensis</name>
    <dbReference type="NCBI Taxonomy" id="613195"/>
    <lineage>
        <taxon>Bacteria</taxon>
        <taxon>Pseudomonadati</taxon>
        <taxon>Pseudomonadota</taxon>
        <taxon>Betaproteobacteria</taxon>
        <taxon>Neisseriales</taxon>
        <taxon>Chitinibacteraceae</taxon>
        <taxon>Jeongeupia</taxon>
    </lineage>
</organism>
<dbReference type="PANTHER" id="PTHR11911">
    <property type="entry name" value="INOSINE-5-MONOPHOSPHATE DEHYDROGENASE RELATED"/>
    <property type="match status" value="1"/>
</dbReference>
<keyword evidence="17" id="KW-1185">Reference proteome</keyword>
<comment type="catalytic activity">
    <reaction evidence="10 11 14">
        <text>IMP + NAD(+) + H2O = XMP + NADH + H(+)</text>
        <dbReference type="Rhea" id="RHEA:11708"/>
        <dbReference type="ChEBI" id="CHEBI:15377"/>
        <dbReference type="ChEBI" id="CHEBI:15378"/>
        <dbReference type="ChEBI" id="CHEBI:57464"/>
        <dbReference type="ChEBI" id="CHEBI:57540"/>
        <dbReference type="ChEBI" id="CHEBI:57945"/>
        <dbReference type="ChEBI" id="CHEBI:58053"/>
        <dbReference type="EC" id="1.1.1.205"/>
    </reaction>
</comment>
<comment type="activity regulation">
    <text evidence="11">Mycophenolic acid (MPA) is a non-competitive inhibitor that prevents formation of the closed enzyme conformation by binding to the same site as the amobile flap. In contrast, mizoribine monophosphate (MZP) is a competitive inhibitor that induces the closed conformation. MPA is a potent inhibitor of mammalian IMPDHs but a poor inhibitor of the bacterial enzymes. MZP is a more potent inhibitor of bacterial IMPDH.</text>
</comment>
<dbReference type="InterPro" id="IPR015875">
    <property type="entry name" value="IMP_DH/GMP_Rdtase_CS"/>
</dbReference>
<evidence type="ECO:0000256" key="14">
    <source>
        <dbReference type="RuleBase" id="RU003928"/>
    </source>
</evidence>
<comment type="similarity">
    <text evidence="2 11 13">Belongs to the IMPDH/GMPR family.</text>
</comment>
<protein>
    <recommendedName>
        <fullName evidence="11 14">Inosine-5'-monophosphate dehydrogenase</fullName>
        <shortName evidence="11">IMP dehydrogenase</shortName>
        <shortName evidence="11">IMPD</shortName>
        <shortName evidence="11">IMPDH</shortName>
        <ecNumber evidence="11 14">1.1.1.205</ecNumber>
    </recommendedName>
</protein>
<keyword evidence="6 11" id="KW-0630">Potassium</keyword>
<dbReference type="NCBIfam" id="TIGR01302">
    <property type="entry name" value="IMP_dehydrog"/>
    <property type="match status" value="1"/>
</dbReference>
<feature type="binding site" evidence="11">
    <location>
        <position position="472"/>
    </location>
    <ligand>
        <name>K(+)</name>
        <dbReference type="ChEBI" id="CHEBI:29103"/>
        <note>ligand shared between two tetrameric partners</note>
    </ligand>
</feature>
<dbReference type="Pfam" id="PF00478">
    <property type="entry name" value="IMPDH"/>
    <property type="match status" value="1"/>
</dbReference>
<dbReference type="InterPro" id="IPR005990">
    <property type="entry name" value="IMP_DH"/>
</dbReference>
<feature type="binding site" evidence="11">
    <location>
        <begin position="297"/>
        <end position="299"/>
    </location>
    <ligand>
        <name>NAD(+)</name>
        <dbReference type="ChEBI" id="CHEBI:57540"/>
    </ligand>
</feature>
<evidence type="ECO:0000256" key="1">
    <source>
        <dbReference type="ARBA" id="ARBA00001958"/>
    </source>
</evidence>
<feature type="domain" description="CBS" evidence="15">
    <location>
        <begin position="92"/>
        <end position="148"/>
    </location>
</feature>
<feature type="active site" description="Thioimidate intermediate" evidence="11">
    <location>
        <position position="304"/>
    </location>
</feature>
<feature type="binding site" evidence="11">
    <location>
        <position position="473"/>
    </location>
    <ligand>
        <name>K(+)</name>
        <dbReference type="ChEBI" id="CHEBI:29103"/>
        <note>ligand shared between two tetrameric partners</note>
    </ligand>
</feature>
<keyword evidence="9 12" id="KW-0129">CBS domain</keyword>
<feature type="binding site" evidence="11">
    <location>
        <begin position="360"/>
        <end position="361"/>
    </location>
    <ligand>
        <name>IMP</name>
        <dbReference type="ChEBI" id="CHEBI:58053"/>
    </ligand>
</feature>
<feature type="binding site" evidence="11">
    <location>
        <position position="247"/>
    </location>
    <ligand>
        <name>NAD(+)</name>
        <dbReference type="ChEBI" id="CHEBI:57540"/>
    </ligand>
</feature>
<evidence type="ECO:0000256" key="9">
    <source>
        <dbReference type="ARBA" id="ARBA00023122"/>
    </source>
</evidence>
<keyword evidence="4 11" id="KW-0332">GMP biosynthesis</keyword>
<feature type="active site" description="Proton acceptor" evidence="11">
    <location>
        <position position="402"/>
    </location>
</feature>
<dbReference type="SMART" id="SM00116">
    <property type="entry name" value="CBS"/>
    <property type="match status" value="2"/>
</dbReference>
<reference evidence="16 17" key="1">
    <citation type="submission" date="2021-01" db="EMBL/GenBank/DDBJ databases">
        <title>Draft Genome Sequence and Polyhydroxyalkanoate Biosynthetic Potential of Jeongeupia naejangsanensis Type Strain DSM 24253.</title>
        <authorList>
            <person name="Turrini P."/>
            <person name="Artuso I."/>
            <person name="Lugli G.A."/>
            <person name="Frangipani E."/>
            <person name="Ventura M."/>
            <person name="Visca P."/>
        </authorList>
    </citation>
    <scope>NUCLEOTIDE SEQUENCE [LARGE SCALE GENOMIC DNA]</scope>
    <source>
        <strain evidence="16 17">DSM 24253</strain>
    </source>
</reference>
<evidence type="ECO:0000256" key="11">
    <source>
        <dbReference type="HAMAP-Rule" id="MF_01964"/>
    </source>
</evidence>
<evidence type="ECO:0000256" key="10">
    <source>
        <dbReference type="ARBA" id="ARBA00048028"/>
    </source>
</evidence>
<dbReference type="InterPro" id="IPR001093">
    <property type="entry name" value="IMP_DH_GMPRt"/>
</dbReference>
<keyword evidence="7 11" id="KW-0560">Oxidoreductase</keyword>
<keyword evidence="8 11" id="KW-0520">NAD</keyword>
<dbReference type="SUPFAM" id="SSF54631">
    <property type="entry name" value="CBS-domain pair"/>
    <property type="match status" value="1"/>
</dbReference>
<accession>A0ABS2BGW7</accession>
<dbReference type="Gene3D" id="3.20.20.70">
    <property type="entry name" value="Aldolase class I"/>
    <property type="match status" value="1"/>
</dbReference>
<evidence type="ECO:0000256" key="2">
    <source>
        <dbReference type="ARBA" id="ARBA00005502"/>
    </source>
</evidence>
<feature type="binding site" evidence="11">
    <location>
        <begin position="384"/>
        <end position="388"/>
    </location>
    <ligand>
        <name>IMP</name>
        <dbReference type="ChEBI" id="CHEBI:58053"/>
    </ligand>
</feature>
<feature type="binding site" evidence="11">
    <location>
        <position position="417"/>
    </location>
    <ligand>
        <name>IMP</name>
        <dbReference type="ChEBI" id="CHEBI:58053"/>
    </ligand>
</feature>
<dbReference type="PANTHER" id="PTHR11911:SF111">
    <property type="entry name" value="INOSINE-5'-MONOPHOSPHATE DEHYDROGENASE"/>
    <property type="match status" value="1"/>
</dbReference>
<dbReference type="GO" id="GO:0003938">
    <property type="term" value="F:IMP dehydrogenase activity"/>
    <property type="evidence" value="ECO:0007669"/>
    <property type="project" value="UniProtKB-EC"/>
</dbReference>
<dbReference type="PROSITE" id="PS00487">
    <property type="entry name" value="IMP_DH_GMP_RED"/>
    <property type="match status" value="1"/>
</dbReference>
<dbReference type="SMART" id="SM01240">
    <property type="entry name" value="IMPDH"/>
    <property type="match status" value="1"/>
</dbReference>
<comment type="subunit">
    <text evidence="11">Homotetramer.</text>
</comment>
<evidence type="ECO:0000256" key="3">
    <source>
        <dbReference type="ARBA" id="ARBA00022723"/>
    </source>
</evidence>
<comment type="caution">
    <text evidence="11">Lacks conserved residue(s) required for the propagation of feature annotation.</text>
</comment>
<evidence type="ECO:0000256" key="4">
    <source>
        <dbReference type="ARBA" id="ARBA00022749"/>
    </source>
</evidence>
<evidence type="ECO:0000256" key="6">
    <source>
        <dbReference type="ARBA" id="ARBA00022958"/>
    </source>
</evidence>
<evidence type="ECO:0000256" key="13">
    <source>
        <dbReference type="RuleBase" id="RU003927"/>
    </source>
</evidence>
<dbReference type="InterPro" id="IPR000644">
    <property type="entry name" value="CBS_dom"/>
</dbReference>
<feature type="binding site" evidence="11">
    <location>
        <begin position="337"/>
        <end position="339"/>
    </location>
    <ligand>
        <name>IMP</name>
        <dbReference type="ChEBI" id="CHEBI:58053"/>
    </ligand>
</feature>
<feature type="binding site" evidence="11">
    <location>
        <position position="471"/>
    </location>
    <ligand>
        <name>K(+)</name>
        <dbReference type="ChEBI" id="CHEBI:29103"/>
        <note>ligand shared between two tetrameric partners</note>
    </ligand>
</feature>
<feature type="binding site" description="in other chain" evidence="11">
    <location>
        <position position="301"/>
    </location>
    <ligand>
        <name>K(+)</name>
        <dbReference type="ChEBI" id="CHEBI:29103"/>
        <note>ligand shared between two tetrameric partners</note>
    </ligand>
</feature>
<dbReference type="CDD" id="cd04601">
    <property type="entry name" value="CBS_pair_IMPDH"/>
    <property type="match status" value="1"/>
</dbReference>
<comment type="cofactor">
    <cofactor evidence="1 11">
        <name>K(+)</name>
        <dbReference type="ChEBI" id="CHEBI:29103"/>
    </cofactor>
</comment>
<feature type="binding site" description="in other chain" evidence="11">
    <location>
        <position position="299"/>
    </location>
    <ligand>
        <name>K(+)</name>
        <dbReference type="ChEBI" id="CHEBI:29103"/>
        <note>ligand shared between two tetrameric partners</note>
    </ligand>
</feature>
<feature type="binding site" description="in other chain" evidence="11">
    <location>
        <position position="304"/>
    </location>
    <ligand>
        <name>K(+)</name>
        <dbReference type="ChEBI" id="CHEBI:29103"/>
        <note>ligand shared between two tetrameric partners</note>
    </ligand>
</feature>
<dbReference type="EC" id="1.1.1.205" evidence="11 14"/>
<dbReference type="InterPro" id="IPR013785">
    <property type="entry name" value="Aldolase_TIM"/>
</dbReference>
<evidence type="ECO:0000256" key="8">
    <source>
        <dbReference type="ARBA" id="ARBA00023027"/>
    </source>
</evidence>
<dbReference type="CDD" id="cd00381">
    <property type="entry name" value="IMPDH"/>
    <property type="match status" value="1"/>
</dbReference>
<evidence type="ECO:0000256" key="5">
    <source>
        <dbReference type="ARBA" id="ARBA00022755"/>
    </source>
</evidence>
<dbReference type="RefSeq" id="WP_203536514.1">
    <property type="nucleotide sequence ID" value="NZ_JAESND010000001.1"/>
</dbReference>
<evidence type="ECO:0000313" key="17">
    <source>
        <dbReference type="Proteomes" id="UP000809431"/>
    </source>
</evidence>
<dbReference type="HAMAP" id="MF_01964">
    <property type="entry name" value="IMPDH"/>
    <property type="match status" value="1"/>
</dbReference>
<feature type="binding site" evidence="11">
    <location>
        <position position="302"/>
    </location>
    <ligand>
        <name>IMP</name>
        <dbReference type="ChEBI" id="CHEBI:58053"/>
    </ligand>
</feature>
<feature type="domain" description="CBS" evidence="15">
    <location>
        <begin position="152"/>
        <end position="213"/>
    </location>
</feature>
<dbReference type="Proteomes" id="UP000809431">
    <property type="component" value="Unassembled WGS sequence"/>
</dbReference>
<dbReference type="InterPro" id="IPR046342">
    <property type="entry name" value="CBS_dom_sf"/>
</dbReference>
<keyword evidence="3 11" id="KW-0479">Metal-binding</keyword>
<keyword evidence="5 11" id="KW-0658">Purine biosynthesis</keyword>
<proteinExistence type="inferred from homology"/>
<dbReference type="PROSITE" id="PS51371">
    <property type="entry name" value="CBS"/>
    <property type="match status" value="2"/>
</dbReference>
<sequence>MRIVQKALTFDDVLLVPAHSTVMPRDVSLSTQLTRNIRLNLPLLSAAMDTVTESRLAIAMAQEGGMGIVHKNMTPKAQALEVSKVKRYESGIVKDPVTVRPDMLVRDVLALTRQHKISGLPVLDAQGQVVGIVTNRDIRFESRLDVPVSSIMTPKERLITVKEGASIDEARSLMHEHRLERVLVVDSSFKLKGLITVKDIIKTSEHPLAAKDEQGRLRVGAAVGVGEGTDERVALLAEAGVDVIVVDTAHGHSQGVIDRVRWVKQNFPHIQVIGGNIATAAAALALVEAGADAVKVGIGPGSICTTRIVAGVGVPQISAVANVAEALAKHGIPLIADGGIRFSGDISKAIAAGASCVMLGGLFAGTEEAPGEVELYQGRSYKSYRGMGSLGAMAGSNGSSDRYFQDNVNNADKLVPEGIEGRVPYKGPLTAIVHQLMGGLRSSMGYLGCATIDDVHAKAEFVEITASGIRESHVHDVQITKEAPNYRME</sequence>
<dbReference type="PIRSF" id="PIRSF000130">
    <property type="entry name" value="IMPDH"/>
    <property type="match status" value="1"/>
</dbReference>
<evidence type="ECO:0000256" key="12">
    <source>
        <dbReference type="PROSITE-ProRule" id="PRU00703"/>
    </source>
</evidence>
<dbReference type="Pfam" id="PF00571">
    <property type="entry name" value="CBS"/>
    <property type="match status" value="2"/>
</dbReference>
<evidence type="ECO:0000256" key="7">
    <source>
        <dbReference type="ARBA" id="ARBA00023002"/>
    </source>
</evidence>
<comment type="pathway">
    <text evidence="11 14">Purine metabolism; XMP biosynthesis via de novo pathway; XMP from IMP: step 1/1.</text>
</comment>
<comment type="caution">
    <text evidence="16">The sequence shown here is derived from an EMBL/GenBank/DDBJ whole genome shotgun (WGS) entry which is preliminary data.</text>
</comment>
<comment type="function">
    <text evidence="11">Catalyzes the conversion of inosine 5'-phosphate (IMP) to xanthosine 5'-phosphate (XMP), the first committed and rate-limiting step in the de novo synthesis of guanine nucleotides, and therefore plays an important role in the regulation of cell growth.</text>
</comment>
<gene>
    <name evidence="11 16" type="primary">guaB</name>
    <name evidence="16" type="ORF">JMJ54_03325</name>
</gene>
<name>A0ABS2BGW7_9NEIS</name>